<dbReference type="RefSeq" id="WP_207164600.1">
    <property type="nucleotide sequence ID" value="NZ_CP071382.1"/>
</dbReference>
<evidence type="ECO:0000259" key="4">
    <source>
        <dbReference type="Pfam" id="PF00849"/>
    </source>
</evidence>
<dbReference type="CDD" id="cd02869">
    <property type="entry name" value="PseudoU_synth_RluA_like"/>
    <property type="match status" value="1"/>
</dbReference>
<keyword evidence="6" id="KW-1185">Reference proteome</keyword>
<sequence>MILIARAGTEEAGMRLDDGAVRLFPQLSKTRVRKIIDWGGCTVAGAMVRVASRTLRAGDEIVLGVMEPERYREISYTRDELLLENADYLAVNKAAGLNCQRTPYQLKGTVEHAVALYLRSIGSQEPARVIHRLDRGTSGVMIFPKTKQAAAHISARLKEGRVEKIYWAIVAAEPESEQWEVDAPIAKVGSARYGVATPGREARTRFTVIGRGVGGFLVEARPLTGRTHQIRVHLAHCGLPIVGDSTYGGEQAPRMMLHCRAMTFTAADGGPVAAEAPLDAAFREACAGRGIPLVPAA</sequence>
<dbReference type="EMBL" id="CP071382">
    <property type="protein sequence ID" value="QSV46822.1"/>
    <property type="molecule type" value="Genomic_DNA"/>
</dbReference>
<dbReference type="Gene3D" id="3.30.2350.10">
    <property type="entry name" value="Pseudouridine synthase"/>
    <property type="match status" value="1"/>
</dbReference>
<evidence type="ECO:0000313" key="6">
    <source>
        <dbReference type="Proteomes" id="UP000663651"/>
    </source>
</evidence>
<evidence type="ECO:0000313" key="5">
    <source>
        <dbReference type="EMBL" id="QSV46822.1"/>
    </source>
</evidence>
<dbReference type="PANTHER" id="PTHR21600:SF44">
    <property type="entry name" value="RIBOSOMAL LARGE SUBUNIT PSEUDOURIDINE SYNTHASE D"/>
    <property type="match status" value="1"/>
</dbReference>
<protein>
    <submittedName>
        <fullName evidence="5">RluA family pseudouridine synthase</fullName>
    </submittedName>
</protein>
<accession>A0ABX7Q5V9</accession>
<dbReference type="Gene3D" id="3.10.290.10">
    <property type="entry name" value="RNA-binding S4 domain"/>
    <property type="match status" value="1"/>
</dbReference>
<keyword evidence="3" id="KW-0694">RNA-binding</keyword>
<proteinExistence type="inferred from homology"/>
<dbReference type="Pfam" id="PF00849">
    <property type="entry name" value="PseudoU_synth_2"/>
    <property type="match status" value="1"/>
</dbReference>
<dbReference type="PROSITE" id="PS50889">
    <property type="entry name" value="S4"/>
    <property type="match status" value="1"/>
</dbReference>
<dbReference type="SUPFAM" id="SSF55120">
    <property type="entry name" value="Pseudouridine synthase"/>
    <property type="match status" value="1"/>
</dbReference>
<gene>
    <name evidence="5" type="ORF">JZM60_06020</name>
</gene>
<dbReference type="PANTHER" id="PTHR21600">
    <property type="entry name" value="MITOCHONDRIAL RNA PSEUDOURIDINE SYNTHASE"/>
    <property type="match status" value="1"/>
</dbReference>
<reference evidence="5 6" key="1">
    <citation type="submission" date="2021-03" db="EMBL/GenBank/DDBJ databases">
        <title>Geobacter metallireducens gen. nov. sp. nov., a microorganism capable of coupling the complete oxidation of organic compounds to the reduction of iron and other metals.</title>
        <authorList>
            <person name="Li Y."/>
        </authorList>
    </citation>
    <scope>NUCLEOTIDE SEQUENCE [LARGE SCALE GENOMIC DNA]</scope>
    <source>
        <strain evidence="5 6">Jerry-YX</strain>
    </source>
</reference>
<dbReference type="InterPro" id="IPR036986">
    <property type="entry name" value="S4_RNA-bd_sf"/>
</dbReference>
<organism evidence="5 6">
    <name type="scientific">Geobacter benzoatilyticus</name>
    <dbReference type="NCBI Taxonomy" id="2815309"/>
    <lineage>
        <taxon>Bacteria</taxon>
        <taxon>Pseudomonadati</taxon>
        <taxon>Thermodesulfobacteriota</taxon>
        <taxon>Desulfuromonadia</taxon>
        <taxon>Geobacterales</taxon>
        <taxon>Geobacteraceae</taxon>
        <taxon>Geobacter</taxon>
    </lineage>
</organism>
<dbReference type="Proteomes" id="UP000663651">
    <property type="component" value="Chromosome"/>
</dbReference>
<dbReference type="InterPro" id="IPR006145">
    <property type="entry name" value="PsdUridine_synth_RsuA/RluA"/>
</dbReference>
<dbReference type="InterPro" id="IPR020103">
    <property type="entry name" value="PsdUridine_synth_cat_dom_sf"/>
</dbReference>
<keyword evidence="2" id="KW-0413">Isomerase</keyword>
<name>A0ABX7Q5V9_9BACT</name>
<feature type="domain" description="Pseudouridine synthase RsuA/RluA-like" evidence="4">
    <location>
        <begin position="87"/>
        <end position="236"/>
    </location>
</feature>
<evidence type="ECO:0000256" key="1">
    <source>
        <dbReference type="ARBA" id="ARBA00010876"/>
    </source>
</evidence>
<comment type="similarity">
    <text evidence="1">Belongs to the pseudouridine synthase RluA family.</text>
</comment>
<evidence type="ECO:0000256" key="3">
    <source>
        <dbReference type="PROSITE-ProRule" id="PRU00182"/>
    </source>
</evidence>
<dbReference type="InterPro" id="IPR050188">
    <property type="entry name" value="RluA_PseudoU_synthase"/>
</dbReference>
<evidence type="ECO:0000256" key="2">
    <source>
        <dbReference type="ARBA" id="ARBA00023235"/>
    </source>
</evidence>
<dbReference type="SUPFAM" id="SSF55174">
    <property type="entry name" value="Alpha-L RNA-binding motif"/>
    <property type="match status" value="1"/>
</dbReference>